<evidence type="ECO:0000313" key="2">
    <source>
        <dbReference type="EnsemblMetazoa" id="ACOM031941-PA.1"/>
    </source>
</evidence>
<proteinExistence type="predicted"/>
<dbReference type="EnsemblMetazoa" id="ACOM031941-RA">
    <property type="protein sequence ID" value="ACOM031941-PA.1"/>
    <property type="gene ID" value="ACOM031941"/>
</dbReference>
<protein>
    <submittedName>
        <fullName evidence="2">Uncharacterized protein</fullName>
    </submittedName>
</protein>
<sequence length="274" mass="30910">MNPERLIATIRLYRLGQRCLLLLPIGPVRRGNVKRRSGRFMVQPGGTTGRQHEMVQQEVHDRNDARTDRERLEGDDQIVNLRPHADQCADKAPQTEVKDDGQRLASGDDSAWHNVPHVEHDRQPRQAERYRVQEVDDDTPPADLRRGEQRKAEDERRDGGNQDVRVAAEIDNLLRVPERRDGEQGAEHDERTPNLTVVAVGRRVNVLSSTAQNVPRMSVTRQRPADSGPYRRMADIGIATMPHFVCHHISGGVRGMPDETSSTRAASRASPTYP</sequence>
<reference evidence="2" key="1">
    <citation type="submission" date="2022-08" db="UniProtKB">
        <authorList>
            <consortium name="EnsemblMetazoa"/>
        </authorList>
    </citation>
    <scope>IDENTIFICATION</scope>
</reference>
<feature type="region of interest" description="Disordered" evidence="1">
    <location>
        <begin position="44"/>
        <end position="66"/>
    </location>
</feature>
<feature type="compositionally biased region" description="Low complexity" evidence="1">
    <location>
        <begin position="260"/>
        <end position="274"/>
    </location>
</feature>
<dbReference type="AlphaFoldDB" id="A0A8W7PIA9"/>
<name>A0A8W7PIA9_ANOCL</name>
<feature type="compositionally biased region" description="Basic and acidic residues" evidence="1">
    <location>
        <begin position="143"/>
        <end position="160"/>
    </location>
</feature>
<feature type="region of interest" description="Disordered" evidence="1">
    <location>
        <begin position="252"/>
        <end position="274"/>
    </location>
</feature>
<feature type="compositionally biased region" description="Basic and acidic residues" evidence="1">
    <location>
        <begin position="116"/>
        <end position="134"/>
    </location>
</feature>
<feature type="compositionally biased region" description="Basic and acidic residues" evidence="1">
    <location>
        <begin position="50"/>
        <end position="66"/>
    </location>
</feature>
<accession>A0A8W7PIA9</accession>
<evidence type="ECO:0000256" key="1">
    <source>
        <dbReference type="SAM" id="MobiDB-lite"/>
    </source>
</evidence>
<feature type="region of interest" description="Disordered" evidence="1">
    <location>
        <begin position="87"/>
        <end position="164"/>
    </location>
</feature>
<dbReference type="Proteomes" id="UP000075882">
    <property type="component" value="Unassembled WGS sequence"/>
</dbReference>
<organism evidence="2">
    <name type="scientific">Anopheles coluzzii</name>
    <name type="common">African malaria mosquito</name>
    <dbReference type="NCBI Taxonomy" id="1518534"/>
    <lineage>
        <taxon>Eukaryota</taxon>
        <taxon>Metazoa</taxon>
        <taxon>Ecdysozoa</taxon>
        <taxon>Arthropoda</taxon>
        <taxon>Hexapoda</taxon>
        <taxon>Insecta</taxon>
        <taxon>Pterygota</taxon>
        <taxon>Neoptera</taxon>
        <taxon>Endopterygota</taxon>
        <taxon>Diptera</taxon>
        <taxon>Nematocera</taxon>
        <taxon>Culicoidea</taxon>
        <taxon>Culicidae</taxon>
        <taxon>Anophelinae</taxon>
        <taxon>Anopheles</taxon>
    </lineage>
</organism>